<reference evidence="3" key="1">
    <citation type="journal article" date="2019" name="Int. J. Syst. Evol. Microbiol.">
        <title>The Global Catalogue of Microorganisms (GCM) 10K type strain sequencing project: providing services to taxonomists for standard genome sequencing and annotation.</title>
        <authorList>
            <consortium name="The Broad Institute Genomics Platform"/>
            <consortium name="The Broad Institute Genome Sequencing Center for Infectious Disease"/>
            <person name="Wu L."/>
            <person name="Ma J."/>
        </authorList>
    </citation>
    <scope>NUCLEOTIDE SEQUENCE [LARGE SCALE GENOMIC DNA]</scope>
    <source>
        <strain evidence="3">CCUG 53762</strain>
    </source>
</reference>
<accession>A0ABW4IB60</accession>
<feature type="signal peptide" evidence="1">
    <location>
        <begin position="1"/>
        <end position="22"/>
    </location>
</feature>
<organism evidence="2 3">
    <name type="scientific">Pseudopedobacter beijingensis</name>
    <dbReference type="NCBI Taxonomy" id="1207056"/>
    <lineage>
        <taxon>Bacteria</taxon>
        <taxon>Pseudomonadati</taxon>
        <taxon>Bacteroidota</taxon>
        <taxon>Sphingobacteriia</taxon>
        <taxon>Sphingobacteriales</taxon>
        <taxon>Sphingobacteriaceae</taxon>
        <taxon>Pseudopedobacter</taxon>
    </lineage>
</organism>
<keyword evidence="1" id="KW-0732">Signal</keyword>
<comment type="caution">
    <text evidence="2">The sequence shown here is derived from an EMBL/GenBank/DDBJ whole genome shotgun (WGS) entry which is preliminary data.</text>
</comment>
<feature type="chain" id="PRO_5045536699" evidence="1">
    <location>
        <begin position="23"/>
        <end position="352"/>
    </location>
</feature>
<dbReference type="Proteomes" id="UP001597118">
    <property type="component" value="Unassembled WGS sequence"/>
</dbReference>
<name>A0ABW4IB60_9SPHI</name>
<gene>
    <name evidence="2" type="ORF">ACFSAH_08935</name>
</gene>
<evidence type="ECO:0000256" key="1">
    <source>
        <dbReference type="SAM" id="SignalP"/>
    </source>
</evidence>
<keyword evidence="3" id="KW-1185">Reference proteome</keyword>
<proteinExistence type="predicted"/>
<sequence length="352" mass="38564">MKKSISTILLAGLSLFYSKNYAQDTTLGTTGLKINGSADVYWKYDFAKHSNINTFFTEDQNSISLGMLDLAISKNTGKAFFVGELSFGPRGQYRSLLNGDQNPTNADNSFHLQNLYIDYAFTDKLNLTAGFMGTFVGYEVISPTANFHYSTSYLFGAGPFQNAGIKATYSFSDKISGMIGLFNDWNTYQDFNGISHIGSQISITPNEKTNVYLNFLTGSSEGGNSNYSSGTLLDLVANYSFNNKFSLGINATDYSFKSDGGYYGAALYPKFSIQDNIGIGLRGEYFKVKDEGGLSGDAKTALTLTGNFKHGGLVFIPELRWDNSKLKEFTKSDLITATPNAIQFSAALVYSF</sequence>
<dbReference type="EMBL" id="JBHUDG010000013">
    <property type="protein sequence ID" value="MFD1630000.1"/>
    <property type="molecule type" value="Genomic_DNA"/>
</dbReference>
<protein>
    <submittedName>
        <fullName evidence="2">Outer membrane beta-barrel protein</fullName>
    </submittedName>
</protein>
<dbReference type="RefSeq" id="WP_379662376.1">
    <property type="nucleotide sequence ID" value="NZ_JBHUDG010000013.1"/>
</dbReference>
<dbReference type="InterPro" id="IPR011486">
    <property type="entry name" value="BBP2"/>
</dbReference>
<dbReference type="Pfam" id="PF07642">
    <property type="entry name" value="BBP2"/>
    <property type="match status" value="1"/>
</dbReference>
<evidence type="ECO:0000313" key="3">
    <source>
        <dbReference type="Proteomes" id="UP001597118"/>
    </source>
</evidence>
<evidence type="ECO:0000313" key="2">
    <source>
        <dbReference type="EMBL" id="MFD1630000.1"/>
    </source>
</evidence>